<dbReference type="InterPro" id="IPR039532">
    <property type="entry name" value="TetR_C_Firmicutes"/>
</dbReference>
<feature type="domain" description="HTH tetR-type" evidence="3">
    <location>
        <begin position="8"/>
        <end position="68"/>
    </location>
</feature>
<comment type="caution">
    <text evidence="4">The sequence shown here is derived from an EMBL/GenBank/DDBJ whole genome shotgun (WGS) entry which is preliminary data.</text>
</comment>
<dbReference type="InterPro" id="IPR009057">
    <property type="entry name" value="Homeodomain-like_sf"/>
</dbReference>
<dbReference type="AlphaFoldDB" id="A0AAP5TBE9"/>
<evidence type="ECO:0000259" key="3">
    <source>
        <dbReference type="PROSITE" id="PS50977"/>
    </source>
</evidence>
<dbReference type="InterPro" id="IPR001647">
    <property type="entry name" value="HTH_TetR"/>
</dbReference>
<dbReference type="Proteomes" id="UP001275867">
    <property type="component" value="Unassembled WGS sequence"/>
</dbReference>
<name>A0AAP5TBE9_9LACO</name>
<evidence type="ECO:0000313" key="5">
    <source>
        <dbReference type="Proteomes" id="UP001275867"/>
    </source>
</evidence>
<dbReference type="PANTHER" id="PTHR43479">
    <property type="entry name" value="ACREF/ENVCD OPERON REPRESSOR-RELATED"/>
    <property type="match status" value="1"/>
</dbReference>
<sequence length="178" mass="20241">MSMTKRSNETEAYILGALERLLKKKAFAEISITELAKTAGVSRMTFYRYYQNPTEILTHEMSRIMTELTTKVDFDAMIPHEGLVYIMRFLKANGDFIKVLVAANEQDMLRDSIAKTLVQLSHHKGQLQDLNSREIAYYARYHSTGLTSVIVDWITKAGPETPEELATFLERIGEGAET</sequence>
<evidence type="ECO:0000256" key="1">
    <source>
        <dbReference type="ARBA" id="ARBA00023125"/>
    </source>
</evidence>
<evidence type="ECO:0000313" key="4">
    <source>
        <dbReference type="EMBL" id="MDV7694510.1"/>
    </source>
</evidence>
<accession>A0AAP5TBE9</accession>
<dbReference type="PROSITE" id="PS50977">
    <property type="entry name" value="HTH_TETR_2"/>
    <property type="match status" value="1"/>
</dbReference>
<keyword evidence="1 2" id="KW-0238">DNA-binding</keyword>
<gene>
    <name evidence="4" type="ORF">GA842_06400</name>
</gene>
<dbReference type="Gene3D" id="1.10.357.10">
    <property type="entry name" value="Tetracycline Repressor, domain 2"/>
    <property type="match status" value="1"/>
</dbReference>
<dbReference type="PANTHER" id="PTHR43479:SF11">
    <property type="entry name" value="ACREF_ENVCD OPERON REPRESSOR-RELATED"/>
    <property type="match status" value="1"/>
</dbReference>
<dbReference type="EMBL" id="WERX01000018">
    <property type="protein sequence ID" value="MDV7694510.1"/>
    <property type="molecule type" value="Genomic_DNA"/>
</dbReference>
<organism evidence="4 5">
    <name type="scientific">Pediococcus parvulus</name>
    <dbReference type="NCBI Taxonomy" id="54062"/>
    <lineage>
        <taxon>Bacteria</taxon>
        <taxon>Bacillati</taxon>
        <taxon>Bacillota</taxon>
        <taxon>Bacilli</taxon>
        <taxon>Lactobacillales</taxon>
        <taxon>Lactobacillaceae</taxon>
        <taxon>Pediococcus</taxon>
    </lineage>
</organism>
<proteinExistence type="predicted"/>
<reference evidence="4" key="1">
    <citation type="submission" date="2019-10" db="EMBL/GenBank/DDBJ databases">
        <title>Malate fermentation in French cider.</title>
        <authorList>
            <person name="Cousin F.J."/>
            <person name="Medina Fernandez S."/>
            <person name="Misery B."/>
            <person name="Laplace J.-M."/>
            <person name="Cretenet M."/>
        </authorList>
    </citation>
    <scope>NUCLEOTIDE SEQUENCE</scope>
    <source>
        <strain evidence="4">UCMA15901</strain>
    </source>
</reference>
<dbReference type="GO" id="GO:0003677">
    <property type="term" value="F:DNA binding"/>
    <property type="evidence" value="ECO:0007669"/>
    <property type="project" value="UniProtKB-UniRule"/>
</dbReference>
<dbReference type="InterPro" id="IPR050624">
    <property type="entry name" value="HTH-type_Tx_Regulator"/>
</dbReference>
<evidence type="ECO:0000256" key="2">
    <source>
        <dbReference type="PROSITE-ProRule" id="PRU00335"/>
    </source>
</evidence>
<dbReference type="SUPFAM" id="SSF46689">
    <property type="entry name" value="Homeodomain-like"/>
    <property type="match status" value="1"/>
</dbReference>
<protein>
    <submittedName>
        <fullName evidence="4">TetR family transcriptional regulator</fullName>
    </submittedName>
</protein>
<dbReference type="Pfam" id="PF00440">
    <property type="entry name" value="TetR_N"/>
    <property type="match status" value="1"/>
</dbReference>
<dbReference type="Pfam" id="PF14278">
    <property type="entry name" value="TetR_C_8"/>
    <property type="match status" value="1"/>
</dbReference>
<dbReference type="PRINTS" id="PR00455">
    <property type="entry name" value="HTHTETR"/>
</dbReference>
<feature type="DNA-binding region" description="H-T-H motif" evidence="2">
    <location>
        <begin position="31"/>
        <end position="50"/>
    </location>
</feature>